<evidence type="ECO:0000259" key="2">
    <source>
        <dbReference type="Pfam" id="PF04149"/>
    </source>
</evidence>
<dbReference type="RefSeq" id="WP_209263716.1">
    <property type="nucleotide sequence ID" value="NZ_JAFFZN010000003.1"/>
</dbReference>
<feature type="domain" description="DUF397" evidence="2">
    <location>
        <begin position="7"/>
        <end position="61"/>
    </location>
</feature>
<dbReference type="InterPro" id="IPR007278">
    <property type="entry name" value="DUF397"/>
</dbReference>
<protein>
    <submittedName>
        <fullName evidence="3">DUF397 domain-containing protein</fullName>
    </submittedName>
</protein>
<keyword evidence="4" id="KW-1185">Reference proteome</keyword>
<evidence type="ECO:0000313" key="4">
    <source>
        <dbReference type="Proteomes" id="UP001518976"/>
    </source>
</evidence>
<proteinExistence type="predicted"/>
<dbReference type="Proteomes" id="UP001518976">
    <property type="component" value="Unassembled WGS sequence"/>
</dbReference>
<sequence>MVDLSDARWRASSYSNPDGGNCVEVAEGFPGTVPVRDSKDTARTPLVFSTAAWRTFVDEAKRSECCRAADTGGGLPRRHPRP</sequence>
<comment type="caution">
    <text evidence="3">The sequence shown here is derived from an EMBL/GenBank/DDBJ whole genome shotgun (WGS) entry which is preliminary data.</text>
</comment>
<reference evidence="3 4" key="1">
    <citation type="submission" date="2021-02" db="EMBL/GenBank/DDBJ databases">
        <title>Streptomyces spirodelae sp. nov., isolated from duckweed.</title>
        <authorList>
            <person name="Saimee Y."/>
            <person name="Duangmal K."/>
        </authorList>
    </citation>
    <scope>NUCLEOTIDE SEQUENCE [LARGE SCALE GENOMIC DNA]</scope>
    <source>
        <strain evidence="3 4">DW4-2</strain>
    </source>
</reference>
<name>A0ABS3WPY2_9ACTN</name>
<dbReference type="Pfam" id="PF04149">
    <property type="entry name" value="DUF397"/>
    <property type="match status" value="1"/>
</dbReference>
<accession>A0ABS3WPY2</accession>
<dbReference type="EMBL" id="JAFFZN010000003">
    <property type="protein sequence ID" value="MBO8184927.1"/>
    <property type="molecule type" value="Genomic_DNA"/>
</dbReference>
<feature type="region of interest" description="Disordered" evidence="1">
    <location>
        <begin position="1"/>
        <end position="20"/>
    </location>
</feature>
<gene>
    <name evidence="3" type="ORF">JW592_05490</name>
</gene>
<evidence type="ECO:0000256" key="1">
    <source>
        <dbReference type="SAM" id="MobiDB-lite"/>
    </source>
</evidence>
<organism evidence="3 4">
    <name type="scientific">Streptomyces spirodelae</name>
    <dbReference type="NCBI Taxonomy" id="2812904"/>
    <lineage>
        <taxon>Bacteria</taxon>
        <taxon>Bacillati</taxon>
        <taxon>Actinomycetota</taxon>
        <taxon>Actinomycetes</taxon>
        <taxon>Kitasatosporales</taxon>
        <taxon>Streptomycetaceae</taxon>
        <taxon>Streptomyces</taxon>
    </lineage>
</organism>
<evidence type="ECO:0000313" key="3">
    <source>
        <dbReference type="EMBL" id="MBO8184927.1"/>
    </source>
</evidence>